<dbReference type="GO" id="GO:0005886">
    <property type="term" value="C:plasma membrane"/>
    <property type="evidence" value="ECO:0007669"/>
    <property type="project" value="UniProtKB-SubCell"/>
</dbReference>
<dbReference type="GO" id="GO:0010008">
    <property type="term" value="C:endosome membrane"/>
    <property type="evidence" value="ECO:0007669"/>
    <property type="project" value="UniProtKB-SubCell"/>
</dbReference>
<dbReference type="GO" id="GO:0043130">
    <property type="term" value="F:ubiquitin binding"/>
    <property type="evidence" value="ECO:0007669"/>
    <property type="project" value="InterPro"/>
</dbReference>
<feature type="compositionally biased region" description="Basic and acidic residues" evidence="16">
    <location>
        <begin position="604"/>
        <end position="615"/>
    </location>
</feature>
<dbReference type="Pfam" id="PF24081">
    <property type="entry name" value="PH_SLA1"/>
    <property type="match status" value="1"/>
</dbReference>
<dbReference type="InterPro" id="IPR035800">
    <property type="entry name" value="Sla1_SH3_1"/>
</dbReference>
<feature type="domain" description="SH3" evidence="17">
    <location>
        <begin position="70"/>
        <end position="127"/>
    </location>
</feature>
<dbReference type="STRING" id="1081102.A0A167XUG9"/>
<comment type="subcellular location">
    <subcellularLocation>
        <location evidence="3">Cell membrane</location>
        <topology evidence="3">Peripheral membrane protein</topology>
        <orientation evidence="3">Cytoplasmic side</orientation>
    </subcellularLocation>
    <subcellularLocation>
        <location evidence="2">Cytoplasm</location>
        <location evidence="2">Cytoskeleton</location>
        <location evidence="2">Actin patch</location>
    </subcellularLocation>
    <subcellularLocation>
        <location evidence="1">Endosome membrane</location>
        <topology evidence="1">Peripheral membrane protein</topology>
        <orientation evidence="1">Cytoplasmic side</orientation>
    </subcellularLocation>
</comment>
<keyword evidence="8" id="KW-0963">Cytoplasm</keyword>
<name>A0A167XUG9_9HYPO</name>
<evidence type="ECO:0000256" key="6">
    <source>
        <dbReference type="ARBA" id="ARBA00022443"/>
    </source>
</evidence>
<evidence type="ECO:0000256" key="7">
    <source>
        <dbReference type="ARBA" id="ARBA00022475"/>
    </source>
</evidence>
<feature type="domain" description="SH3" evidence="17">
    <location>
        <begin position="418"/>
        <end position="480"/>
    </location>
</feature>
<keyword evidence="13" id="KW-0009">Actin-binding</keyword>
<keyword evidence="14" id="KW-0206">Cytoskeleton</keyword>
<protein>
    <recommendedName>
        <fullName evidence="5">Actin cytoskeleton-regulatory complex protein SLA1</fullName>
    </recommendedName>
</protein>
<evidence type="ECO:0000256" key="5">
    <source>
        <dbReference type="ARBA" id="ARBA00020357"/>
    </source>
</evidence>
<dbReference type="SMART" id="SM00326">
    <property type="entry name" value="SH3"/>
    <property type="match status" value="3"/>
</dbReference>
<feature type="compositionally biased region" description="Low complexity" evidence="16">
    <location>
        <begin position="1185"/>
        <end position="1196"/>
    </location>
</feature>
<comment type="caution">
    <text evidence="18">The sequence shown here is derived from an EMBL/GenBank/DDBJ whole genome shotgun (WGS) entry which is preliminary data.</text>
</comment>
<organism evidence="18 19">
    <name type="scientific">Niveomyces insectorum RCEF 264</name>
    <dbReference type="NCBI Taxonomy" id="1081102"/>
    <lineage>
        <taxon>Eukaryota</taxon>
        <taxon>Fungi</taxon>
        <taxon>Dikarya</taxon>
        <taxon>Ascomycota</taxon>
        <taxon>Pezizomycotina</taxon>
        <taxon>Sordariomycetes</taxon>
        <taxon>Hypocreomycetidae</taxon>
        <taxon>Hypocreales</taxon>
        <taxon>Cordycipitaceae</taxon>
        <taxon>Niveomyces</taxon>
    </lineage>
</organism>
<feature type="region of interest" description="Disordered" evidence="16">
    <location>
        <begin position="484"/>
        <end position="615"/>
    </location>
</feature>
<keyword evidence="6 15" id="KW-0728">SH3 domain</keyword>
<feature type="compositionally biased region" description="Low complexity" evidence="16">
    <location>
        <begin position="564"/>
        <end position="582"/>
    </location>
</feature>
<evidence type="ECO:0000256" key="4">
    <source>
        <dbReference type="ARBA" id="ARBA00007948"/>
    </source>
</evidence>
<sequence>MGFLGVYKALYDYVPQSEGELAITEGNLLFVLDKNGDDGWWKAKKKASGEDEEEPEGLIPNNYIEESAPISRARALYEYTRQTDEELSFPEDAPLAIYDTSDPDWILAGYEGEYGFVPANYIDMSEGEGAGESATSAAAAAVGAARHAVPEASEAPPPALPSRQSVIESHDEDVSSPRLPPRGPGSQPSSPTAPSGAAAALANVLVGRSAAPQRSSTPPPSLPSRPRYLSDASEDEDLQSPPLPSRPRPQAHFADDNEPSPPLPQRSSTGGGGGNRESRYGDDRRTGRGTGDDASPHPTSALGPGGFHLYNISEMVSVMGKRKKMPTTLGINLKTGIILIAPERPEDGPSQEWSAEKMTHYSREGKHVFMELVRPSKSIDFHAGAKDTAEEIVSALGELAGAVRAEGLREVILAASGRELRKGVMLYDFMAQGDDEVTVAVGDEVIILDDKRSEDWCQVRRVKNGKEGVVPSSYVEVTGNVTADIPPPTLSPTSGAASETKPAISTSAAVAGAKSTVKHNRMDEERLTREAVRAAMKDESRRASEVGPGVRLPERRSSLFPKDGNNNGVGQQQQPPQQQRQQRGQRENGRSDGHGGSSARSSKSKPDPSKVRTWTDRSKSFSVEAQFLGLKDGKINLHKMNGVKIAVPVAKMSIEDLEYVERATGISLDEDKPLSSMKKRSQQQQQQQHAESHNSSGSKVGASIEPPKSDYDWFQFFLSCDVAPGLCERYEQAFVKDNMDESVLPDIDAGVLRNLGLREGDIIKVMRFLDNKYGRTKKKAGDDDGTDGGGLFSGPGGTLRNNTRRGRPAPTTQTSDVVDAKAFSQQTSGDGSGTANGDKSPTEPTAAAGVAAAAAATGASRKPSAGAFEDDAWDMKPSKQTAHPGATPASATATRSAEPAAQPQPPAAKPTPSLTGSLQELSLLSQPLPAEKLNPTPTPAPAITLPPQATPVAGVLPPTQAQAPAQLPGASPAFFAGLAQQQTGVQGINGIQQQPTGFVRARPMAPQYTQGQGGLLPPPPPTRPLSAPQSAQPSGFSPPPLQPQMTGIATGQVAPPGQSLNDITQARMQQQYAQQMQAVGMMPQPTGMVPMMTGIPMQQQQQQPQQFGMPGQFMPQPQQQAMMNGQAQFGQPMQMQMQPTGFPGPFNPGQQFGMRPPPGASLSSMLPPALEPQRTAMPPAIAPLPQQQQQQQQQPQPMQPQPTGGFTQGFGNHGMAPTPAPLMPQKTGPPPPVRFGVTEDAKKLMPQPTGRRANLSAATPENPFGF</sequence>
<dbReference type="Gene3D" id="1.10.150.50">
    <property type="entry name" value="Transcription Factor, Ets-1"/>
    <property type="match status" value="1"/>
</dbReference>
<evidence type="ECO:0000256" key="12">
    <source>
        <dbReference type="ARBA" id="ARBA00023136"/>
    </source>
</evidence>
<feature type="compositionally biased region" description="Low complexity" evidence="16">
    <location>
        <begin position="845"/>
        <end position="859"/>
    </location>
</feature>
<evidence type="ECO:0000256" key="10">
    <source>
        <dbReference type="ARBA" id="ARBA00022737"/>
    </source>
</evidence>
<feature type="compositionally biased region" description="Low complexity" evidence="16">
    <location>
        <begin position="184"/>
        <end position="197"/>
    </location>
</feature>
<dbReference type="Gene3D" id="2.30.30.40">
    <property type="entry name" value="SH3 Domains"/>
    <property type="match status" value="3"/>
</dbReference>
<keyword evidence="9" id="KW-0254">Endocytosis</keyword>
<dbReference type="PANTHER" id="PTHR15735:SF19">
    <property type="entry name" value="ACTIN CYTOSKELETON-REGULATORY COMPLEX PROTEIN SLA1"/>
    <property type="match status" value="1"/>
</dbReference>
<feature type="compositionally biased region" description="Gly residues" evidence="16">
    <location>
        <begin position="787"/>
        <end position="797"/>
    </location>
</feature>
<dbReference type="Gene3D" id="2.30.30.700">
    <property type="entry name" value="SLA1 homology domain 1"/>
    <property type="match status" value="1"/>
</dbReference>
<feature type="region of interest" description="Disordered" evidence="16">
    <location>
        <begin position="1148"/>
        <end position="1266"/>
    </location>
</feature>
<dbReference type="CDD" id="cd11775">
    <property type="entry name" value="SH3_Sla1p_3"/>
    <property type="match status" value="1"/>
</dbReference>
<dbReference type="GO" id="GO:0006897">
    <property type="term" value="P:endocytosis"/>
    <property type="evidence" value="ECO:0007669"/>
    <property type="project" value="UniProtKB-KW"/>
</dbReference>
<keyword evidence="7" id="KW-1003">Cell membrane</keyword>
<keyword evidence="12" id="KW-0472">Membrane</keyword>
<comment type="similarity">
    <text evidence="4">Belongs to the SLA1 family.</text>
</comment>
<feature type="region of interest" description="Disordered" evidence="16">
    <location>
        <begin position="209"/>
        <end position="307"/>
    </location>
</feature>
<dbReference type="InterPro" id="IPR056996">
    <property type="entry name" value="PH_SLA1"/>
</dbReference>
<dbReference type="GO" id="GO:0030674">
    <property type="term" value="F:protein-macromolecule adaptor activity"/>
    <property type="evidence" value="ECO:0007669"/>
    <property type="project" value="InterPro"/>
</dbReference>
<dbReference type="PROSITE" id="PS50002">
    <property type="entry name" value="SH3"/>
    <property type="match status" value="3"/>
</dbReference>
<dbReference type="Pfam" id="PF03983">
    <property type="entry name" value="SHD1"/>
    <property type="match status" value="1"/>
</dbReference>
<feature type="compositionally biased region" description="Polar residues" evidence="16">
    <location>
        <begin position="823"/>
        <end position="843"/>
    </location>
</feature>
<proteinExistence type="inferred from homology"/>
<feature type="compositionally biased region" description="Basic and acidic residues" evidence="16">
    <location>
        <begin position="276"/>
        <end position="295"/>
    </location>
</feature>
<dbReference type="Pfam" id="PF14604">
    <property type="entry name" value="SH3_9"/>
    <property type="match status" value="1"/>
</dbReference>
<dbReference type="SUPFAM" id="SSF50044">
    <property type="entry name" value="SH3-domain"/>
    <property type="match status" value="3"/>
</dbReference>
<evidence type="ECO:0000313" key="19">
    <source>
        <dbReference type="Proteomes" id="UP000076874"/>
    </source>
</evidence>
<dbReference type="InterPro" id="IPR035821">
    <property type="entry name" value="Sla1_SH3_3"/>
</dbReference>
<evidence type="ECO:0000256" key="1">
    <source>
        <dbReference type="ARBA" id="ARBA00004125"/>
    </source>
</evidence>
<dbReference type="CDD" id="cd11773">
    <property type="entry name" value="SH3_Sla1p_1"/>
    <property type="match status" value="1"/>
</dbReference>
<evidence type="ECO:0000256" key="3">
    <source>
        <dbReference type="ARBA" id="ARBA00004413"/>
    </source>
</evidence>
<evidence type="ECO:0000313" key="18">
    <source>
        <dbReference type="EMBL" id="OAA65416.1"/>
    </source>
</evidence>
<dbReference type="InterPro" id="IPR007131">
    <property type="entry name" value="SHD1"/>
</dbReference>
<evidence type="ECO:0000256" key="14">
    <source>
        <dbReference type="ARBA" id="ARBA00023212"/>
    </source>
</evidence>
<evidence type="ECO:0000256" key="8">
    <source>
        <dbReference type="ARBA" id="ARBA00022490"/>
    </source>
</evidence>
<evidence type="ECO:0000256" key="2">
    <source>
        <dbReference type="ARBA" id="ARBA00004134"/>
    </source>
</evidence>
<dbReference type="PRINTS" id="PR00452">
    <property type="entry name" value="SH3DOMAIN"/>
</dbReference>
<keyword evidence="11" id="KW-0967">Endosome</keyword>
<keyword evidence="19" id="KW-1185">Reference proteome</keyword>
<dbReference type="InterPro" id="IPR036028">
    <property type="entry name" value="SH3-like_dom_sf"/>
</dbReference>
<evidence type="ECO:0000256" key="13">
    <source>
        <dbReference type="ARBA" id="ARBA00023203"/>
    </source>
</evidence>
<keyword evidence="10" id="KW-0677">Repeat</keyword>
<dbReference type="InterPro" id="IPR001452">
    <property type="entry name" value="SH3_domain"/>
</dbReference>
<accession>A0A167XUG9</accession>
<feature type="compositionally biased region" description="Pro residues" evidence="16">
    <location>
        <begin position="1218"/>
        <end position="1233"/>
    </location>
</feature>
<gene>
    <name evidence="18" type="ORF">SPI_02203</name>
</gene>
<dbReference type="Proteomes" id="UP000076874">
    <property type="component" value="Unassembled WGS sequence"/>
</dbReference>
<feature type="compositionally biased region" description="Low complexity" evidence="16">
    <location>
        <begin position="881"/>
        <end position="901"/>
    </location>
</feature>
<evidence type="ECO:0000256" key="11">
    <source>
        <dbReference type="ARBA" id="ARBA00022753"/>
    </source>
</evidence>
<feature type="domain" description="SH3" evidence="17">
    <location>
        <begin position="2"/>
        <end position="69"/>
    </location>
</feature>
<dbReference type="EMBL" id="AZHD01000003">
    <property type="protein sequence ID" value="OAA65416.1"/>
    <property type="molecule type" value="Genomic_DNA"/>
</dbReference>
<evidence type="ECO:0000256" key="16">
    <source>
        <dbReference type="SAM" id="MobiDB-lite"/>
    </source>
</evidence>
<dbReference type="GO" id="GO:0003779">
    <property type="term" value="F:actin binding"/>
    <property type="evidence" value="ECO:0007669"/>
    <property type="project" value="UniProtKB-KW"/>
</dbReference>
<feature type="region of interest" description="Disordered" evidence="16">
    <location>
        <begin position="670"/>
        <end position="704"/>
    </location>
</feature>
<dbReference type="GO" id="GO:0042802">
    <property type="term" value="F:identical protein binding"/>
    <property type="evidence" value="ECO:0007669"/>
    <property type="project" value="InterPro"/>
</dbReference>
<dbReference type="GO" id="GO:0030479">
    <property type="term" value="C:actin cortical patch"/>
    <property type="evidence" value="ECO:0007669"/>
    <property type="project" value="UniProtKB-SubCell"/>
</dbReference>
<feature type="region of interest" description="Disordered" evidence="16">
    <location>
        <begin position="148"/>
        <end position="197"/>
    </location>
</feature>
<feature type="compositionally biased region" description="Basic and acidic residues" evidence="16">
    <location>
        <begin position="520"/>
        <end position="544"/>
    </location>
</feature>
<evidence type="ECO:0000259" key="17">
    <source>
        <dbReference type="PROSITE" id="PS50002"/>
    </source>
</evidence>
<feature type="region of interest" description="Disordered" evidence="16">
    <location>
        <begin position="1007"/>
        <end position="1043"/>
    </location>
</feature>
<dbReference type="AlphaFoldDB" id="A0A167XUG9"/>
<dbReference type="OrthoDB" id="26539at2759"/>
<feature type="compositionally biased region" description="Polar residues" evidence="16">
    <location>
        <begin position="491"/>
        <end position="508"/>
    </location>
</feature>
<dbReference type="PANTHER" id="PTHR15735">
    <property type="entry name" value="FCH AND DOUBLE SH3 DOMAINS PROTEIN"/>
    <property type="match status" value="1"/>
</dbReference>
<evidence type="ECO:0000256" key="9">
    <source>
        <dbReference type="ARBA" id="ARBA00022583"/>
    </source>
</evidence>
<dbReference type="Pfam" id="PF00018">
    <property type="entry name" value="SH3_1"/>
    <property type="match status" value="2"/>
</dbReference>
<reference evidence="18 19" key="1">
    <citation type="journal article" date="2016" name="Genome Biol. Evol.">
        <title>Divergent and convergent evolution of fungal pathogenicity.</title>
        <authorList>
            <person name="Shang Y."/>
            <person name="Xiao G."/>
            <person name="Zheng P."/>
            <person name="Cen K."/>
            <person name="Zhan S."/>
            <person name="Wang C."/>
        </authorList>
    </citation>
    <scope>NUCLEOTIDE SEQUENCE [LARGE SCALE GENOMIC DNA]</scope>
    <source>
        <strain evidence="18 19">RCEF 264</strain>
    </source>
</reference>
<feature type="region of interest" description="Disordered" evidence="16">
    <location>
        <begin position="775"/>
        <end position="915"/>
    </location>
</feature>
<dbReference type="InterPro" id="IPR013761">
    <property type="entry name" value="SAM/pointed_sf"/>
</dbReference>
<evidence type="ECO:0000256" key="15">
    <source>
        <dbReference type="PROSITE-ProRule" id="PRU00192"/>
    </source>
</evidence>
<feature type="compositionally biased region" description="Basic and acidic residues" evidence="16">
    <location>
        <begin position="584"/>
        <end position="593"/>
    </location>
</feature>